<organism evidence="1 2">
    <name type="scientific">Colletotrichum chlorophyti</name>
    <dbReference type="NCBI Taxonomy" id="708187"/>
    <lineage>
        <taxon>Eukaryota</taxon>
        <taxon>Fungi</taxon>
        <taxon>Dikarya</taxon>
        <taxon>Ascomycota</taxon>
        <taxon>Pezizomycotina</taxon>
        <taxon>Sordariomycetes</taxon>
        <taxon>Hypocreomycetidae</taxon>
        <taxon>Glomerellales</taxon>
        <taxon>Glomerellaceae</taxon>
        <taxon>Colletotrichum</taxon>
    </lineage>
</organism>
<proteinExistence type="predicted"/>
<dbReference type="AlphaFoldDB" id="A0A1Q8RSS4"/>
<dbReference type="OrthoDB" id="2963168at2759"/>
<accession>A0A1Q8RSS4</accession>
<keyword evidence="2" id="KW-1185">Reference proteome</keyword>
<name>A0A1Q8RSS4_9PEZI</name>
<evidence type="ECO:0000313" key="1">
    <source>
        <dbReference type="EMBL" id="OLN87379.1"/>
    </source>
</evidence>
<dbReference type="Proteomes" id="UP000186583">
    <property type="component" value="Unassembled WGS sequence"/>
</dbReference>
<reference evidence="1 2" key="1">
    <citation type="submission" date="2016-11" db="EMBL/GenBank/DDBJ databases">
        <title>Draft Genome Assembly of Colletotrichum chlorophyti a pathogen of herbaceous plants.</title>
        <authorList>
            <person name="Gan P."/>
            <person name="Narusaka M."/>
            <person name="Tsushima A."/>
            <person name="Narusaka Y."/>
            <person name="Takano Y."/>
            <person name="Shirasu K."/>
        </authorList>
    </citation>
    <scope>NUCLEOTIDE SEQUENCE [LARGE SCALE GENOMIC DNA]</scope>
    <source>
        <strain evidence="1 2">NTL11</strain>
    </source>
</reference>
<gene>
    <name evidence="1" type="ORF">CCHL11_09313</name>
</gene>
<protein>
    <submittedName>
        <fullName evidence="1">Uncharacterized protein</fullName>
    </submittedName>
</protein>
<comment type="caution">
    <text evidence="1">The sequence shown here is derived from an EMBL/GenBank/DDBJ whole genome shotgun (WGS) entry which is preliminary data.</text>
</comment>
<sequence length="266" mass="30807">MRTWIRCSERIAGQVAELVKDQTQGVQQKHGKLLKSFSWEVSAVVHIFITIKSKKLLSWIRRFYKRTAADLCRGAVVHGLVRSSFAAGLSMAVLSRIARVNYGTSLWTIFSPKVHLRIDRVWDEHEMKRKGKNQVESYLKQIRSMTIAPSLVQTNTYPTATPACTTSRPAKQSRELNILHHHLHSVRKVSNVRQLFNITWNKRIDFQSLSIFTNFVEKFYHRLEWVTEMVTDGRSLEFTVFHDRKRVAAQSVSLDFDEMDEKDASA</sequence>
<dbReference type="EMBL" id="MPGH01000100">
    <property type="protein sequence ID" value="OLN87379.1"/>
    <property type="molecule type" value="Genomic_DNA"/>
</dbReference>
<dbReference type="STRING" id="708187.A0A1Q8RSS4"/>
<evidence type="ECO:0000313" key="2">
    <source>
        <dbReference type="Proteomes" id="UP000186583"/>
    </source>
</evidence>